<dbReference type="PROSITE" id="PS50835">
    <property type="entry name" value="IG_LIKE"/>
    <property type="match status" value="1"/>
</dbReference>
<keyword evidence="7" id="KW-1133">Transmembrane helix</keyword>
<protein>
    <submittedName>
        <fullName evidence="10">V-set domain-containing T-cell activation inhibitor 1</fullName>
    </submittedName>
</protein>
<dbReference type="InterPro" id="IPR013106">
    <property type="entry name" value="Ig_V-set"/>
</dbReference>
<evidence type="ECO:0000313" key="10">
    <source>
        <dbReference type="RefSeq" id="XP_018516221.1"/>
    </source>
</evidence>
<dbReference type="InterPro" id="IPR050504">
    <property type="entry name" value="IgSF_BTN/MOG"/>
</dbReference>
<dbReference type="PANTHER" id="PTHR24100:SF0">
    <property type="entry name" value="V-SET DOMAIN-CONTAINING T-CELL ACTIVATION INHIBITOR 1"/>
    <property type="match status" value="1"/>
</dbReference>
<evidence type="ECO:0000259" key="8">
    <source>
        <dbReference type="PROSITE" id="PS50835"/>
    </source>
</evidence>
<dbReference type="InterPro" id="IPR013783">
    <property type="entry name" value="Ig-like_fold"/>
</dbReference>
<dbReference type="SUPFAM" id="SSF48726">
    <property type="entry name" value="Immunoglobulin"/>
    <property type="match status" value="2"/>
</dbReference>
<dbReference type="InterPro" id="IPR003599">
    <property type="entry name" value="Ig_sub"/>
</dbReference>
<reference evidence="10" key="1">
    <citation type="submission" date="2025-08" db="UniProtKB">
        <authorList>
            <consortium name="RefSeq"/>
        </authorList>
    </citation>
    <scope>IDENTIFICATION</scope>
    <source>
        <tissue evidence="10">Brain</tissue>
    </source>
</reference>
<dbReference type="RefSeq" id="XP_018516221.1">
    <property type="nucleotide sequence ID" value="XM_018660705.2"/>
</dbReference>
<dbReference type="AlphaFoldDB" id="A0AAJ7L9X4"/>
<feature type="domain" description="Ig-like" evidence="8">
    <location>
        <begin position="36"/>
        <end position="150"/>
    </location>
</feature>
<gene>
    <name evidence="10" type="primary">vtcn1</name>
</gene>
<accession>A0AAJ7L9X4</accession>
<dbReference type="InterPro" id="IPR036179">
    <property type="entry name" value="Ig-like_dom_sf"/>
</dbReference>
<evidence type="ECO:0000256" key="5">
    <source>
        <dbReference type="ARBA" id="ARBA00023180"/>
    </source>
</evidence>
<dbReference type="SMART" id="SM00409">
    <property type="entry name" value="IG"/>
    <property type="match status" value="1"/>
</dbReference>
<dbReference type="GeneID" id="108872821"/>
<keyword evidence="7" id="KW-0812">Transmembrane</keyword>
<dbReference type="GO" id="GO:0050852">
    <property type="term" value="P:T cell receptor signaling pathway"/>
    <property type="evidence" value="ECO:0007669"/>
    <property type="project" value="TreeGrafter"/>
</dbReference>
<sequence length="273" mass="29495">MATLGQIIFYSMITLIVVFSALIILILALTFSGSLSEVMSSNKAPIANIGEDKLLSCYLKTQSEKPRVSQVSVTWTKKGLQGLVYRYEDGAPDLKDQNSQFRGRTELFPDTLVTGNASLLMRNVRRSDEGEYTCSISSSDGGGKVNIHLRTAAFSAPKFTFSNGALVAEANRWLPKPNVTWLNPDGDVLQGNTSFSQSSAGIYSVVSVLQPVNISSAYTCRIENDLVISVSTATVTGSGVSENTYFTYSAASSLLASAYLSITTSVFCIYYLT</sequence>
<dbReference type="CTD" id="79679"/>
<dbReference type="GO" id="GO:0001817">
    <property type="term" value="P:regulation of cytokine production"/>
    <property type="evidence" value="ECO:0007669"/>
    <property type="project" value="TreeGrafter"/>
</dbReference>
<dbReference type="KEGG" id="lcf:108872821"/>
<proteinExistence type="predicted"/>
<dbReference type="Proteomes" id="UP000694890">
    <property type="component" value="Linkage group LG1"/>
</dbReference>
<keyword evidence="3 7" id="KW-0472">Membrane</keyword>
<dbReference type="GO" id="GO:0009897">
    <property type="term" value="C:external side of plasma membrane"/>
    <property type="evidence" value="ECO:0007669"/>
    <property type="project" value="TreeGrafter"/>
</dbReference>
<evidence type="ECO:0000313" key="9">
    <source>
        <dbReference type="Proteomes" id="UP000694890"/>
    </source>
</evidence>
<evidence type="ECO:0000256" key="3">
    <source>
        <dbReference type="ARBA" id="ARBA00023136"/>
    </source>
</evidence>
<comment type="subcellular location">
    <subcellularLocation>
        <location evidence="1">Membrane</location>
    </subcellularLocation>
</comment>
<organism evidence="9 10">
    <name type="scientific">Lates calcarifer</name>
    <name type="common">Barramundi</name>
    <name type="synonym">Holocentrus calcarifer</name>
    <dbReference type="NCBI Taxonomy" id="8187"/>
    <lineage>
        <taxon>Eukaryota</taxon>
        <taxon>Metazoa</taxon>
        <taxon>Chordata</taxon>
        <taxon>Craniata</taxon>
        <taxon>Vertebrata</taxon>
        <taxon>Euteleostomi</taxon>
        <taxon>Actinopterygii</taxon>
        <taxon>Neopterygii</taxon>
        <taxon>Teleostei</taxon>
        <taxon>Neoteleostei</taxon>
        <taxon>Acanthomorphata</taxon>
        <taxon>Carangaria</taxon>
        <taxon>Carangaria incertae sedis</taxon>
        <taxon>Centropomidae</taxon>
        <taxon>Lates</taxon>
    </lineage>
</organism>
<dbReference type="GO" id="GO:0050863">
    <property type="term" value="P:regulation of T cell activation"/>
    <property type="evidence" value="ECO:0007669"/>
    <property type="project" value="UniProtKB-ARBA"/>
</dbReference>
<evidence type="ECO:0000256" key="2">
    <source>
        <dbReference type="ARBA" id="ARBA00022729"/>
    </source>
</evidence>
<dbReference type="FunFam" id="2.60.40.10:FF:000142">
    <property type="entry name" value="V-set domain-containing T-cell activation inhibitor 1"/>
    <property type="match status" value="1"/>
</dbReference>
<evidence type="ECO:0000256" key="7">
    <source>
        <dbReference type="SAM" id="Phobius"/>
    </source>
</evidence>
<evidence type="ECO:0000256" key="1">
    <source>
        <dbReference type="ARBA" id="ARBA00004370"/>
    </source>
</evidence>
<dbReference type="GO" id="GO:0005102">
    <property type="term" value="F:signaling receptor binding"/>
    <property type="evidence" value="ECO:0007669"/>
    <property type="project" value="TreeGrafter"/>
</dbReference>
<keyword evidence="6" id="KW-0393">Immunoglobulin domain</keyword>
<keyword evidence="4" id="KW-1015">Disulfide bond</keyword>
<feature type="transmembrane region" description="Helical" evidence="7">
    <location>
        <begin position="7"/>
        <end position="31"/>
    </location>
</feature>
<evidence type="ECO:0000256" key="6">
    <source>
        <dbReference type="ARBA" id="ARBA00023319"/>
    </source>
</evidence>
<dbReference type="GO" id="GO:1903037">
    <property type="term" value="P:regulation of leukocyte cell-cell adhesion"/>
    <property type="evidence" value="ECO:0007669"/>
    <property type="project" value="UniProtKB-ARBA"/>
</dbReference>
<dbReference type="InterPro" id="IPR003598">
    <property type="entry name" value="Ig_sub2"/>
</dbReference>
<keyword evidence="2" id="KW-0732">Signal</keyword>
<name>A0AAJ7L9X4_LATCA</name>
<dbReference type="InterPro" id="IPR007110">
    <property type="entry name" value="Ig-like_dom"/>
</dbReference>
<dbReference type="Pfam" id="PF07686">
    <property type="entry name" value="V-set"/>
    <property type="match status" value="1"/>
</dbReference>
<evidence type="ECO:0000256" key="4">
    <source>
        <dbReference type="ARBA" id="ARBA00023157"/>
    </source>
</evidence>
<dbReference type="SMART" id="SM00408">
    <property type="entry name" value="IGc2"/>
    <property type="match status" value="1"/>
</dbReference>
<dbReference type="Gene3D" id="2.60.40.10">
    <property type="entry name" value="Immunoglobulins"/>
    <property type="match status" value="2"/>
</dbReference>
<keyword evidence="5" id="KW-0325">Glycoprotein</keyword>
<dbReference type="PANTHER" id="PTHR24100">
    <property type="entry name" value="BUTYROPHILIN"/>
    <property type="match status" value="1"/>
</dbReference>